<keyword evidence="2" id="KW-1185">Reference proteome</keyword>
<dbReference type="AlphaFoldDB" id="A0A841JXA1"/>
<organism evidence="1 2">
    <name type="scientific">Silvibacterium bohemicum</name>
    <dbReference type="NCBI Taxonomy" id="1577686"/>
    <lineage>
        <taxon>Bacteria</taxon>
        <taxon>Pseudomonadati</taxon>
        <taxon>Acidobacteriota</taxon>
        <taxon>Terriglobia</taxon>
        <taxon>Terriglobales</taxon>
        <taxon>Acidobacteriaceae</taxon>
        <taxon>Silvibacterium</taxon>
    </lineage>
</organism>
<evidence type="ECO:0000313" key="2">
    <source>
        <dbReference type="Proteomes" id="UP000538666"/>
    </source>
</evidence>
<gene>
    <name evidence="1" type="ORF">HNQ77_003023</name>
</gene>
<accession>A0A841JXA1</accession>
<comment type="caution">
    <text evidence="1">The sequence shown here is derived from an EMBL/GenBank/DDBJ whole genome shotgun (WGS) entry which is preliminary data.</text>
</comment>
<dbReference type="OrthoDB" id="370799at2"/>
<protein>
    <submittedName>
        <fullName evidence="1">Uncharacterized protein</fullName>
    </submittedName>
</protein>
<evidence type="ECO:0000313" key="1">
    <source>
        <dbReference type="EMBL" id="MBB6145067.1"/>
    </source>
</evidence>
<dbReference type="Proteomes" id="UP000538666">
    <property type="component" value="Unassembled WGS sequence"/>
</dbReference>
<name>A0A841JXA1_9BACT</name>
<proteinExistence type="predicted"/>
<dbReference type="EMBL" id="JACHEK010000005">
    <property type="protein sequence ID" value="MBB6145067.1"/>
    <property type="molecule type" value="Genomic_DNA"/>
</dbReference>
<reference evidence="1 2" key="1">
    <citation type="submission" date="2020-08" db="EMBL/GenBank/DDBJ databases">
        <title>Genomic Encyclopedia of Type Strains, Phase IV (KMG-IV): sequencing the most valuable type-strain genomes for metagenomic binning, comparative biology and taxonomic classification.</title>
        <authorList>
            <person name="Goeker M."/>
        </authorList>
    </citation>
    <scope>NUCLEOTIDE SEQUENCE [LARGE SCALE GENOMIC DNA]</scope>
    <source>
        <strain evidence="1 2">DSM 103733</strain>
    </source>
</reference>
<dbReference type="RefSeq" id="WP_050059403.1">
    <property type="nucleotide sequence ID" value="NZ_JACHEK010000005.1"/>
</dbReference>
<sequence length="102" mass="11484">MTLEDFRISLHEAQPPAGIVSLLAAMWWDGKGDWHRAHNIAQEVSSADGAWVHAYLHRKEGDEGNAGYWYGQARKPHSRLSLESEWDEIVSTLLASSRSDPK</sequence>